<evidence type="ECO:0000256" key="7">
    <source>
        <dbReference type="ARBA" id="ARBA00022679"/>
    </source>
</evidence>
<evidence type="ECO:0000256" key="5">
    <source>
        <dbReference type="ARBA" id="ARBA00022519"/>
    </source>
</evidence>
<dbReference type="InterPro" id="IPR036890">
    <property type="entry name" value="HATPase_C_sf"/>
</dbReference>
<keyword evidence="11" id="KW-0067">ATP-binding</keyword>
<accession>A0A5E4Y999</accession>
<dbReference type="InterPro" id="IPR003660">
    <property type="entry name" value="HAMP_dom"/>
</dbReference>
<evidence type="ECO:0000259" key="16">
    <source>
        <dbReference type="PROSITE" id="PS50109"/>
    </source>
</evidence>
<dbReference type="PANTHER" id="PTHR44936">
    <property type="entry name" value="SENSOR PROTEIN CREC"/>
    <property type="match status" value="1"/>
</dbReference>
<evidence type="ECO:0000256" key="6">
    <source>
        <dbReference type="ARBA" id="ARBA00022553"/>
    </source>
</evidence>
<dbReference type="InterPro" id="IPR036097">
    <property type="entry name" value="HisK_dim/P_sf"/>
</dbReference>
<evidence type="ECO:0000256" key="3">
    <source>
        <dbReference type="ARBA" id="ARBA00012438"/>
    </source>
</evidence>
<dbReference type="PRINTS" id="PR00344">
    <property type="entry name" value="BCTRLSENSOR"/>
</dbReference>
<keyword evidence="19" id="KW-1185">Reference proteome</keyword>
<dbReference type="GO" id="GO:0000155">
    <property type="term" value="F:phosphorelay sensor kinase activity"/>
    <property type="evidence" value="ECO:0007669"/>
    <property type="project" value="InterPro"/>
</dbReference>
<dbReference type="GO" id="GO:0005886">
    <property type="term" value="C:plasma membrane"/>
    <property type="evidence" value="ECO:0007669"/>
    <property type="project" value="UniProtKB-SubCell"/>
</dbReference>
<evidence type="ECO:0000256" key="10">
    <source>
        <dbReference type="ARBA" id="ARBA00022777"/>
    </source>
</evidence>
<evidence type="ECO:0000256" key="9">
    <source>
        <dbReference type="ARBA" id="ARBA00022741"/>
    </source>
</evidence>
<dbReference type="Gene3D" id="1.10.287.130">
    <property type="match status" value="1"/>
</dbReference>
<dbReference type="InterPro" id="IPR005467">
    <property type="entry name" value="His_kinase_dom"/>
</dbReference>
<keyword evidence="4" id="KW-1003">Cell membrane</keyword>
<dbReference type="PROSITE" id="PS50885">
    <property type="entry name" value="HAMP"/>
    <property type="match status" value="1"/>
</dbReference>
<keyword evidence="6" id="KW-0597">Phosphoprotein</keyword>
<evidence type="ECO:0000256" key="11">
    <source>
        <dbReference type="ARBA" id="ARBA00022840"/>
    </source>
</evidence>
<keyword evidence="8 15" id="KW-0812">Transmembrane</keyword>
<feature type="domain" description="Histidine kinase" evidence="16">
    <location>
        <begin position="149"/>
        <end position="346"/>
    </location>
</feature>
<dbReference type="AlphaFoldDB" id="A0A5E4Y999"/>
<keyword evidence="12 15" id="KW-1133">Transmembrane helix</keyword>
<dbReference type="InterPro" id="IPR003594">
    <property type="entry name" value="HATPase_dom"/>
</dbReference>
<evidence type="ECO:0000256" key="2">
    <source>
        <dbReference type="ARBA" id="ARBA00004429"/>
    </source>
</evidence>
<evidence type="ECO:0000256" key="1">
    <source>
        <dbReference type="ARBA" id="ARBA00000085"/>
    </source>
</evidence>
<proteinExistence type="predicted"/>
<evidence type="ECO:0000256" key="4">
    <source>
        <dbReference type="ARBA" id="ARBA00022475"/>
    </source>
</evidence>
<keyword evidence="9" id="KW-0547">Nucleotide-binding</keyword>
<dbReference type="Gene3D" id="3.30.565.10">
    <property type="entry name" value="Histidine kinase-like ATPase, C-terminal domain"/>
    <property type="match status" value="1"/>
</dbReference>
<dbReference type="EMBL" id="CABPSD010000018">
    <property type="protein sequence ID" value="VVE45266.1"/>
    <property type="molecule type" value="Genomic_DNA"/>
</dbReference>
<dbReference type="PROSITE" id="PS50109">
    <property type="entry name" value="HIS_KIN"/>
    <property type="match status" value="1"/>
</dbReference>
<dbReference type="Proteomes" id="UP000368474">
    <property type="component" value="Unassembled WGS sequence"/>
</dbReference>
<dbReference type="PANTHER" id="PTHR44936:SF5">
    <property type="entry name" value="SENSOR HISTIDINE KINASE ENVZ"/>
    <property type="match status" value="1"/>
</dbReference>
<evidence type="ECO:0000313" key="18">
    <source>
        <dbReference type="EMBL" id="VVE45266.1"/>
    </source>
</evidence>
<dbReference type="EC" id="2.7.13.3" evidence="3"/>
<feature type="transmembrane region" description="Helical" evidence="15">
    <location>
        <begin position="26"/>
        <end position="49"/>
    </location>
</feature>
<keyword evidence="13" id="KW-0902">Two-component regulatory system</keyword>
<organism evidence="18 19">
    <name type="scientific">Pandoraea morbifera</name>
    <dbReference type="NCBI Taxonomy" id="2508300"/>
    <lineage>
        <taxon>Bacteria</taxon>
        <taxon>Pseudomonadati</taxon>
        <taxon>Pseudomonadota</taxon>
        <taxon>Betaproteobacteria</taxon>
        <taxon>Burkholderiales</taxon>
        <taxon>Burkholderiaceae</taxon>
        <taxon>Pandoraea</taxon>
    </lineage>
</organism>
<evidence type="ECO:0000256" key="13">
    <source>
        <dbReference type="ARBA" id="ARBA00023012"/>
    </source>
</evidence>
<comment type="subcellular location">
    <subcellularLocation>
        <location evidence="2">Cell inner membrane</location>
        <topology evidence="2">Multi-pass membrane protein</topology>
    </subcellularLocation>
</comment>
<dbReference type="SMART" id="SM00388">
    <property type="entry name" value="HisKA"/>
    <property type="match status" value="1"/>
</dbReference>
<dbReference type="Pfam" id="PF00512">
    <property type="entry name" value="HisKA"/>
    <property type="match status" value="1"/>
</dbReference>
<dbReference type="InterPro" id="IPR050980">
    <property type="entry name" value="2C_sensor_his_kinase"/>
</dbReference>
<keyword evidence="14 15" id="KW-0472">Membrane</keyword>
<protein>
    <recommendedName>
        <fullName evidence="3">histidine kinase</fullName>
        <ecNumber evidence="3">2.7.13.3</ecNumber>
    </recommendedName>
</protein>
<keyword evidence="5" id="KW-0997">Cell inner membrane</keyword>
<dbReference type="SUPFAM" id="SSF55874">
    <property type="entry name" value="ATPase domain of HSP90 chaperone/DNA topoisomerase II/histidine kinase"/>
    <property type="match status" value="1"/>
</dbReference>
<sequence length="346" mass="37663">MARMFELSSTAPAATIMQKPSFDSAFYRLLFVMLVMVALTQACTAILLYTLYSAAAFKAPPGMSTALQLGLSAAVQIVPLLFSSWIGARMLSVPFKSLAAGAAALSRNMDAPPIPEAGPVEARQAARVFNSMQAAIRRQVNERNRFLAAVSHDLRTPLTRMRLRVRTLETSEINDRMIADIDEMTQLLDATLSFLRNEAVTEEFSPIDIDALMEAIADDALECGQQVRVSGAIAPLLAQPLALKRCLTNLVANAIRYGGEAEIQLIDGDEEVRIDIIDRGPGIPECDLTRVLEPFFRLERSRSRDTGGTGLGLAIANDVVKRHAGSLTLRNGRDGGLIARVVLPRR</sequence>
<dbReference type="CDD" id="cd00082">
    <property type="entry name" value="HisKA"/>
    <property type="match status" value="1"/>
</dbReference>
<keyword evidence="10 18" id="KW-0418">Kinase</keyword>
<feature type="transmembrane region" description="Helical" evidence="15">
    <location>
        <begin position="69"/>
        <end position="88"/>
    </location>
</feature>
<comment type="catalytic activity">
    <reaction evidence="1">
        <text>ATP + protein L-histidine = ADP + protein N-phospho-L-histidine.</text>
        <dbReference type="EC" id="2.7.13.3"/>
    </reaction>
</comment>
<dbReference type="InterPro" id="IPR003661">
    <property type="entry name" value="HisK_dim/P_dom"/>
</dbReference>
<reference evidence="18 19" key="1">
    <citation type="submission" date="2019-08" db="EMBL/GenBank/DDBJ databases">
        <authorList>
            <person name="Peeters C."/>
        </authorList>
    </citation>
    <scope>NUCLEOTIDE SEQUENCE [LARGE SCALE GENOMIC DNA]</scope>
    <source>
        <strain evidence="18 19">LMG 31116</strain>
    </source>
</reference>
<dbReference type="InterPro" id="IPR004358">
    <property type="entry name" value="Sig_transdc_His_kin-like_C"/>
</dbReference>
<evidence type="ECO:0000256" key="8">
    <source>
        <dbReference type="ARBA" id="ARBA00022692"/>
    </source>
</evidence>
<name>A0A5E4Y999_9BURK</name>
<dbReference type="GO" id="GO:0005524">
    <property type="term" value="F:ATP binding"/>
    <property type="evidence" value="ECO:0007669"/>
    <property type="project" value="UniProtKB-KW"/>
</dbReference>
<feature type="domain" description="HAMP" evidence="17">
    <location>
        <begin position="89"/>
        <end position="141"/>
    </location>
</feature>
<dbReference type="Pfam" id="PF02518">
    <property type="entry name" value="HATPase_c"/>
    <property type="match status" value="1"/>
</dbReference>
<evidence type="ECO:0000256" key="15">
    <source>
        <dbReference type="SAM" id="Phobius"/>
    </source>
</evidence>
<dbReference type="SUPFAM" id="SSF47384">
    <property type="entry name" value="Homodimeric domain of signal transducing histidine kinase"/>
    <property type="match status" value="1"/>
</dbReference>
<evidence type="ECO:0000259" key="17">
    <source>
        <dbReference type="PROSITE" id="PS50885"/>
    </source>
</evidence>
<evidence type="ECO:0000256" key="14">
    <source>
        <dbReference type="ARBA" id="ARBA00023136"/>
    </source>
</evidence>
<dbReference type="Pfam" id="PF00672">
    <property type="entry name" value="HAMP"/>
    <property type="match status" value="1"/>
</dbReference>
<gene>
    <name evidence="18" type="ORF">PMO31116_04330</name>
</gene>
<evidence type="ECO:0000313" key="19">
    <source>
        <dbReference type="Proteomes" id="UP000368474"/>
    </source>
</evidence>
<keyword evidence="7" id="KW-0808">Transferase</keyword>
<evidence type="ECO:0000256" key="12">
    <source>
        <dbReference type="ARBA" id="ARBA00022989"/>
    </source>
</evidence>
<dbReference type="SMART" id="SM00387">
    <property type="entry name" value="HATPase_c"/>
    <property type="match status" value="1"/>
</dbReference>